<dbReference type="RefSeq" id="WP_168989500.1">
    <property type="nucleotide sequence ID" value="NZ_CAWPHM010000072.1"/>
</dbReference>
<proteinExistence type="predicted"/>
<dbReference type="InterPro" id="IPR034904">
    <property type="entry name" value="FSCA_dom_sf"/>
</dbReference>
<evidence type="ECO:0000313" key="3">
    <source>
        <dbReference type="Proteomes" id="UP000599523"/>
    </source>
</evidence>
<dbReference type="AlphaFoldDB" id="A0A972JCU9"/>
<accession>A0A972JCU9</accession>
<evidence type="ECO:0000313" key="2">
    <source>
        <dbReference type="EMBL" id="NMG04867.1"/>
    </source>
</evidence>
<feature type="domain" description="MIP18 family-like" evidence="1">
    <location>
        <begin position="11"/>
        <end position="76"/>
    </location>
</feature>
<dbReference type="EMBL" id="WTVM01000165">
    <property type="protein sequence ID" value="NMG04867.1"/>
    <property type="molecule type" value="Genomic_DNA"/>
</dbReference>
<dbReference type="SUPFAM" id="SSF117916">
    <property type="entry name" value="Fe-S cluster assembly (FSCA) domain-like"/>
    <property type="match status" value="1"/>
</dbReference>
<dbReference type="Proteomes" id="UP000599523">
    <property type="component" value="Unassembled WGS sequence"/>
</dbReference>
<reference evidence="2" key="1">
    <citation type="submission" date="2019-12" db="EMBL/GenBank/DDBJ databases">
        <title>Comparative genomics gives insights into the taxonomy of the Azoarcus-Aromatoleum group and reveals separate origins of nif in the plant-associated Azoarcus and non-plant-associated Aromatoleum sub-groups.</title>
        <authorList>
            <person name="Lafos M."/>
            <person name="Maluk M."/>
            <person name="Batista M."/>
            <person name="Junghare M."/>
            <person name="Carmona M."/>
            <person name="Faoro H."/>
            <person name="Cruz L.M."/>
            <person name="Battistoni F."/>
            <person name="De Souza E."/>
            <person name="Pedrosa F."/>
            <person name="Chen W.-M."/>
            <person name="Poole P.S."/>
            <person name="Dixon R.A."/>
            <person name="James E.K."/>
        </authorList>
    </citation>
    <scope>NUCLEOTIDE SEQUENCE</scope>
    <source>
        <strain evidence="2">NSC3</strain>
    </source>
</reference>
<keyword evidence="3" id="KW-1185">Reference proteome</keyword>
<dbReference type="InterPro" id="IPR052339">
    <property type="entry name" value="Fe-S_Maturation_MIP18"/>
</dbReference>
<protein>
    <submittedName>
        <fullName evidence="2">DUF59 domain-containing protein</fullName>
    </submittedName>
</protein>
<dbReference type="PANTHER" id="PTHR42831:SF1">
    <property type="entry name" value="FE-S PROTEIN MATURATION AUXILIARY FACTOR YITW"/>
    <property type="match status" value="1"/>
</dbReference>
<dbReference type="Pfam" id="PF01883">
    <property type="entry name" value="FeS_assembly_P"/>
    <property type="match status" value="1"/>
</dbReference>
<name>A0A972JCU9_9RHOO</name>
<evidence type="ECO:0000259" key="1">
    <source>
        <dbReference type="Pfam" id="PF01883"/>
    </source>
</evidence>
<gene>
    <name evidence="2" type="ORF">GPA21_18095</name>
</gene>
<comment type="caution">
    <text evidence="2">The sequence shown here is derived from an EMBL/GenBank/DDBJ whole genome shotgun (WGS) entry which is preliminary data.</text>
</comment>
<dbReference type="InterPro" id="IPR002744">
    <property type="entry name" value="MIP18-like"/>
</dbReference>
<dbReference type="PANTHER" id="PTHR42831">
    <property type="entry name" value="FE-S PROTEIN MATURATION AUXILIARY FACTOR YITW"/>
    <property type="match status" value="1"/>
</dbReference>
<organism evidence="2 3">
    <name type="scientific">Azoarcus taiwanensis</name>
    <dbReference type="NCBI Taxonomy" id="666964"/>
    <lineage>
        <taxon>Bacteria</taxon>
        <taxon>Pseudomonadati</taxon>
        <taxon>Pseudomonadota</taxon>
        <taxon>Betaproteobacteria</taxon>
        <taxon>Rhodocyclales</taxon>
        <taxon>Zoogloeaceae</taxon>
        <taxon>Azoarcus</taxon>
    </lineage>
</organism>
<sequence>MDNGTIAPDPDSIRHMLRAVIDPEVGVNIVDLGLIYGVEVDQDNVRITMTMTSPACPMADMIIEDIDRVLDAHLPTHLGVDLKLVWEPPWTPDMMHPDARDHFGWKR</sequence>
<dbReference type="Gene3D" id="3.30.300.130">
    <property type="entry name" value="Fe-S cluster assembly (FSCA)"/>
    <property type="match status" value="1"/>
</dbReference>